<reference evidence="2" key="1">
    <citation type="submission" date="2024-03" db="EMBL/GenBank/DDBJ databases">
        <title>WGS assembly of Saponaria officinalis var. Norfolk2.</title>
        <authorList>
            <person name="Jenkins J."/>
            <person name="Shu S."/>
            <person name="Grimwood J."/>
            <person name="Barry K."/>
            <person name="Goodstein D."/>
            <person name="Schmutz J."/>
            <person name="Leebens-Mack J."/>
            <person name="Osbourn A."/>
        </authorList>
    </citation>
    <scope>NUCLEOTIDE SEQUENCE [LARGE SCALE GENOMIC DNA]</scope>
    <source>
        <strain evidence="2">JIC</strain>
    </source>
</reference>
<comment type="similarity">
    <text evidence="1">Belongs to the ARG7 family.</text>
</comment>
<proteinExistence type="inferred from homology"/>
<name>A0AAW1GQI0_SAPOF</name>
<dbReference type="PANTHER" id="PTHR31374:SF15">
    <property type="entry name" value="AUXIN-RESPONSIVE PROTEIN SAUR32-LIKE"/>
    <property type="match status" value="1"/>
</dbReference>
<evidence type="ECO:0000313" key="3">
    <source>
        <dbReference type="Proteomes" id="UP001443914"/>
    </source>
</evidence>
<dbReference type="InterPro" id="IPR003676">
    <property type="entry name" value="SAUR_fam"/>
</dbReference>
<keyword evidence="3" id="KW-1185">Reference proteome</keyword>
<gene>
    <name evidence="2" type="ORF">RND81_14G095400</name>
</gene>
<accession>A0AAW1GQI0</accession>
<evidence type="ECO:0000313" key="2">
    <source>
        <dbReference type="EMBL" id="KAK9665173.1"/>
    </source>
</evidence>
<dbReference type="AlphaFoldDB" id="A0AAW1GQI0"/>
<dbReference type="GO" id="GO:0009733">
    <property type="term" value="P:response to auxin"/>
    <property type="evidence" value="ECO:0007669"/>
    <property type="project" value="InterPro"/>
</dbReference>
<organism evidence="2 3">
    <name type="scientific">Saponaria officinalis</name>
    <name type="common">Common soapwort</name>
    <name type="synonym">Lychnis saponaria</name>
    <dbReference type="NCBI Taxonomy" id="3572"/>
    <lineage>
        <taxon>Eukaryota</taxon>
        <taxon>Viridiplantae</taxon>
        <taxon>Streptophyta</taxon>
        <taxon>Embryophyta</taxon>
        <taxon>Tracheophyta</taxon>
        <taxon>Spermatophyta</taxon>
        <taxon>Magnoliopsida</taxon>
        <taxon>eudicotyledons</taxon>
        <taxon>Gunneridae</taxon>
        <taxon>Pentapetalae</taxon>
        <taxon>Caryophyllales</taxon>
        <taxon>Caryophyllaceae</taxon>
        <taxon>Caryophylleae</taxon>
        <taxon>Saponaria</taxon>
    </lineage>
</organism>
<comment type="caution">
    <text evidence="2">The sequence shown here is derived from an EMBL/GenBank/DDBJ whole genome shotgun (WGS) entry which is preliminary data.</text>
</comment>
<dbReference type="Proteomes" id="UP001443914">
    <property type="component" value="Unassembled WGS sequence"/>
</dbReference>
<dbReference type="Pfam" id="PF02519">
    <property type="entry name" value="Auxin_inducible"/>
    <property type="match status" value="1"/>
</dbReference>
<evidence type="ECO:0000256" key="1">
    <source>
        <dbReference type="ARBA" id="ARBA00006974"/>
    </source>
</evidence>
<dbReference type="EMBL" id="JBDFQZ010000014">
    <property type="protein sequence ID" value="KAK9665173.1"/>
    <property type="molecule type" value="Genomic_DNA"/>
</dbReference>
<sequence length="131" mass="15489">MGSGEKHNMVSILHLFNLHNLLHHHHHDDHHDNHKMKGVPKGCMAIMVGHEGEEQLKRFIIPIFYVNHPLFIKLLNDAQEEYGFKHKGPIIIPCHVEDFLRVQSLIDHEQHNNHHNHNDHHHHHNFLCFKA</sequence>
<protein>
    <submittedName>
        <fullName evidence="2">Uncharacterized protein</fullName>
    </submittedName>
</protein>
<dbReference type="PANTHER" id="PTHR31374">
    <property type="entry name" value="AUXIN-INDUCED PROTEIN-LIKE-RELATED"/>
    <property type="match status" value="1"/>
</dbReference>